<comment type="caution">
    <text evidence="1">The sequence shown here is derived from an EMBL/GenBank/DDBJ whole genome shotgun (WGS) entry which is preliminary data.</text>
</comment>
<dbReference type="InterPro" id="IPR001128">
    <property type="entry name" value="Cyt_P450"/>
</dbReference>
<dbReference type="GO" id="GO:0004497">
    <property type="term" value="F:monooxygenase activity"/>
    <property type="evidence" value="ECO:0007669"/>
    <property type="project" value="InterPro"/>
</dbReference>
<organism evidence="1 2">
    <name type="scientific">Polytolypa hystricis (strain UAMH7299)</name>
    <dbReference type="NCBI Taxonomy" id="1447883"/>
    <lineage>
        <taxon>Eukaryota</taxon>
        <taxon>Fungi</taxon>
        <taxon>Dikarya</taxon>
        <taxon>Ascomycota</taxon>
        <taxon>Pezizomycotina</taxon>
        <taxon>Eurotiomycetes</taxon>
        <taxon>Eurotiomycetidae</taxon>
        <taxon>Onygenales</taxon>
        <taxon>Onygenales incertae sedis</taxon>
        <taxon>Polytolypa</taxon>
    </lineage>
</organism>
<dbReference type="STRING" id="1447883.A0A2B7Z1S5"/>
<dbReference type="EMBL" id="PDNA01000010">
    <property type="protein sequence ID" value="PGH27078.1"/>
    <property type="molecule type" value="Genomic_DNA"/>
</dbReference>
<dbReference type="GO" id="GO:0005506">
    <property type="term" value="F:iron ion binding"/>
    <property type="evidence" value="ECO:0007669"/>
    <property type="project" value="InterPro"/>
</dbReference>
<dbReference type="OrthoDB" id="10029320at2759"/>
<keyword evidence="2" id="KW-1185">Reference proteome</keyword>
<evidence type="ECO:0008006" key="3">
    <source>
        <dbReference type="Google" id="ProtNLM"/>
    </source>
</evidence>
<dbReference type="GO" id="GO:0020037">
    <property type="term" value="F:heme binding"/>
    <property type="evidence" value="ECO:0007669"/>
    <property type="project" value="InterPro"/>
</dbReference>
<dbReference type="Pfam" id="PF00067">
    <property type="entry name" value="p450"/>
    <property type="match status" value="1"/>
</dbReference>
<accession>A0A2B7Z1S5</accession>
<dbReference type="AlphaFoldDB" id="A0A2B7Z1S5"/>
<dbReference type="Proteomes" id="UP000224634">
    <property type="component" value="Unassembled WGS sequence"/>
</dbReference>
<sequence>MGTFCARVWEIIRACVNKTFSYKPKPPHSFILGHLGVFNETVKFFPPNTHPQAYYTALTQNRPSDHGPSYPMHEETDNFLTPIVGKDVIAAANGKKWKMLHHIMAPVFKPAYIKSMLPTIADETMLFHGRLTCAAESGEVVLMEDTVANFVFDVIGRFVFNFPLHAQTIGSQVLGDIRVLLESASLAATTTWNPVAKVARYLKKRAAVGRLDSYISEKLKERYSIVKESAKYHGPYPNSEDAGRGSRLR</sequence>
<evidence type="ECO:0000313" key="2">
    <source>
        <dbReference type="Proteomes" id="UP000224634"/>
    </source>
</evidence>
<proteinExistence type="predicted"/>
<reference evidence="1 2" key="1">
    <citation type="submission" date="2017-10" db="EMBL/GenBank/DDBJ databases">
        <title>Comparative genomics in systemic dimorphic fungi from Ajellomycetaceae.</title>
        <authorList>
            <person name="Munoz J.F."/>
            <person name="Mcewen J.G."/>
            <person name="Clay O.K."/>
            <person name="Cuomo C.A."/>
        </authorList>
    </citation>
    <scope>NUCLEOTIDE SEQUENCE [LARGE SCALE GENOMIC DNA]</scope>
    <source>
        <strain evidence="1 2">UAMH7299</strain>
    </source>
</reference>
<protein>
    <recommendedName>
        <fullName evidence="3">Cytochrome P450</fullName>
    </recommendedName>
</protein>
<dbReference type="InterPro" id="IPR036396">
    <property type="entry name" value="Cyt_P450_sf"/>
</dbReference>
<dbReference type="Gene3D" id="1.10.630.10">
    <property type="entry name" value="Cytochrome P450"/>
    <property type="match status" value="1"/>
</dbReference>
<name>A0A2B7Z1S5_POLH7</name>
<dbReference type="SUPFAM" id="SSF48264">
    <property type="entry name" value="Cytochrome P450"/>
    <property type="match status" value="1"/>
</dbReference>
<gene>
    <name evidence="1" type="ORF">AJ80_01264</name>
</gene>
<evidence type="ECO:0000313" key="1">
    <source>
        <dbReference type="EMBL" id="PGH27078.1"/>
    </source>
</evidence>
<dbReference type="GO" id="GO:0016705">
    <property type="term" value="F:oxidoreductase activity, acting on paired donors, with incorporation or reduction of molecular oxygen"/>
    <property type="evidence" value="ECO:0007669"/>
    <property type="project" value="InterPro"/>
</dbReference>